<dbReference type="InterPro" id="IPR001343">
    <property type="entry name" value="Hemolysn_Ca-bd"/>
</dbReference>
<proteinExistence type="predicted"/>
<keyword evidence="4" id="KW-1185">Reference proteome</keyword>
<name>A0ABU5U776_9CYAN</name>
<reference evidence="3 4" key="1">
    <citation type="submission" date="2023-12" db="EMBL/GenBank/DDBJ databases">
        <title>Baltic Sea Cyanobacteria.</title>
        <authorList>
            <person name="Delbaje E."/>
            <person name="Fewer D.P."/>
            <person name="Shishido T.K."/>
        </authorList>
    </citation>
    <scope>NUCLEOTIDE SEQUENCE [LARGE SCALE GENOMIC DNA]</scope>
    <source>
        <strain evidence="3 4">CCNP 1315</strain>
    </source>
</reference>
<protein>
    <submittedName>
        <fullName evidence="3">Calcium-binding protein</fullName>
    </submittedName>
</protein>
<evidence type="ECO:0000256" key="1">
    <source>
        <dbReference type="ARBA" id="ARBA00004613"/>
    </source>
</evidence>
<dbReference type="RefSeq" id="WP_323274564.1">
    <property type="nucleotide sequence ID" value="NZ_JAYGHT010000198.1"/>
</dbReference>
<comment type="subcellular location">
    <subcellularLocation>
        <location evidence="1">Secreted</location>
    </subcellularLocation>
</comment>
<dbReference type="PRINTS" id="PR00313">
    <property type="entry name" value="CABNDNGRPT"/>
</dbReference>
<dbReference type="EMBL" id="JAYGHT010000198">
    <property type="protein sequence ID" value="MEA5523029.1"/>
    <property type="molecule type" value="Genomic_DNA"/>
</dbReference>
<accession>A0ABU5U776</accession>
<dbReference type="SUPFAM" id="SSF51120">
    <property type="entry name" value="beta-Roll"/>
    <property type="match status" value="1"/>
</dbReference>
<dbReference type="InterPro" id="IPR050557">
    <property type="entry name" value="RTX_toxin/Mannuronan_C5-epim"/>
</dbReference>
<dbReference type="Gene3D" id="2.150.10.10">
    <property type="entry name" value="Serralysin-like metalloprotease, C-terminal"/>
    <property type="match status" value="2"/>
</dbReference>
<dbReference type="InterPro" id="IPR011049">
    <property type="entry name" value="Serralysin-like_metalloprot_C"/>
</dbReference>
<gene>
    <name evidence="3" type="ORF">VB854_29280</name>
</gene>
<sequence length="264" mass="28022">MVLQPDPSGEARLLGDSTSEFVFVTAQQAADFPLGVLLLEGDDTAYGAAFADDLIIGNQGEDVIYGSGGQDSLFGGQDRDFINGNQGDDVVFGNIDNDLLNGNEGDDLMFGGQGNDIIYAQSGNDTLSGDRGRDVLLGPDSLVPDMSNRLYILETESNAQNVDDADLIIGFLTDFDQLGLTGGLTENDLILEAAQEVPVSVNIELSTILRDYYESIGSLPFLTGEPFLRSGTIIRAESTGNVIAFVQGVTPEDLQGSFISVDGF</sequence>
<evidence type="ECO:0000313" key="3">
    <source>
        <dbReference type="EMBL" id="MEA5523029.1"/>
    </source>
</evidence>
<comment type="caution">
    <text evidence="3">The sequence shown here is derived from an EMBL/GenBank/DDBJ whole genome shotgun (WGS) entry which is preliminary data.</text>
</comment>
<dbReference type="PANTHER" id="PTHR38340">
    <property type="entry name" value="S-LAYER PROTEIN"/>
    <property type="match status" value="1"/>
</dbReference>
<dbReference type="PANTHER" id="PTHR38340:SF1">
    <property type="entry name" value="S-LAYER PROTEIN"/>
    <property type="match status" value="1"/>
</dbReference>
<organism evidence="3 4">
    <name type="scientific">Limnoraphis robusta CCNP1315</name>
    <dbReference type="NCBI Taxonomy" id="3110306"/>
    <lineage>
        <taxon>Bacteria</taxon>
        <taxon>Bacillati</taxon>
        <taxon>Cyanobacteriota</taxon>
        <taxon>Cyanophyceae</taxon>
        <taxon>Oscillatoriophycideae</taxon>
        <taxon>Oscillatoriales</taxon>
        <taxon>Sirenicapillariaceae</taxon>
        <taxon>Limnoraphis</taxon>
    </lineage>
</organism>
<evidence type="ECO:0000256" key="2">
    <source>
        <dbReference type="ARBA" id="ARBA00022525"/>
    </source>
</evidence>
<dbReference type="Proteomes" id="UP001301728">
    <property type="component" value="Unassembled WGS sequence"/>
</dbReference>
<evidence type="ECO:0000313" key="4">
    <source>
        <dbReference type="Proteomes" id="UP001301728"/>
    </source>
</evidence>
<dbReference type="Pfam" id="PF00353">
    <property type="entry name" value="HemolysinCabind"/>
    <property type="match status" value="2"/>
</dbReference>
<keyword evidence="2" id="KW-0964">Secreted</keyword>